<accession>A0A3S0K253</accession>
<feature type="transmembrane region" description="Helical" evidence="6">
    <location>
        <begin position="5"/>
        <end position="21"/>
    </location>
</feature>
<evidence type="ECO:0000256" key="5">
    <source>
        <dbReference type="ARBA" id="ARBA00023136"/>
    </source>
</evidence>
<evidence type="ECO:0000256" key="6">
    <source>
        <dbReference type="SAM" id="Phobius"/>
    </source>
</evidence>
<evidence type="ECO:0000313" key="8">
    <source>
        <dbReference type="Proteomes" id="UP000271374"/>
    </source>
</evidence>
<keyword evidence="4 6" id="KW-1133">Transmembrane helix</keyword>
<reference evidence="7 8" key="1">
    <citation type="submission" date="2018-12" db="EMBL/GenBank/DDBJ databases">
        <title>Bacillus yapensis draft genome sequence.</title>
        <authorList>
            <person name="Yu L."/>
            <person name="Xu X."/>
            <person name="Tang X."/>
        </authorList>
    </citation>
    <scope>NUCLEOTIDE SEQUENCE [LARGE SCALE GENOMIC DNA]</scope>
    <source>
        <strain evidence="7 8">XXST-01</strain>
    </source>
</reference>
<dbReference type="OrthoDB" id="5592477at2"/>
<feature type="transmembrane region" description="Helical" evidence="6">
    <location>
        <begin position="134"/>
        <end position="153"/>
    </location>
</feature>
<evidence type="ECO:0000256" key="3">
    <source>
        <dbReference type="ARBA" id="ARBA00022692"/>
    </source>
</evidence>
<comment type="caution">
    <text evidence="7">The sequence shown here is derived from an EMBL/GenBank/DDBJ whole genome shotgun (WGS) entry which is preliminary data.</text>
</comment>
<evidence type="ECO:0000256" key="2">
    <source>
        <dbReference type="ARBA" id="ARBA00007375"/>
    </source>
</evidence>
<sequence>MKKFGLPVLILVMGILYIFVIPNNPEALKTLFKLIPMWLILIYAYKRMPAKTSRPHWIIWCGLFFCMLGDGLLRWFVIGLTAFLIGHIFYTVGFSRYRQLSKQALFILIPLGLYGSLIGYYVIGALLQEQNYPLLVPVLIYLVVILLMCWTAFLSRNKWTIIGSILFVISDSLLSWNMFVSDILYSDILIMTTYYSAQFLIAHSLRFFEATP</sequence>
<dbReference type="GO" id="GO:0016020">
    <property type="term" value="C:membrane"/>
    <property type="evidence" value="ECO:0007669"/>
    <property type="project" value="UniProtKB-SubCell"/>
</dbReference>
<dbReference type="PANTHER" id="PTHR31885">
    <property type="entry name" value="GH04784P"/>
    <property type="match status" value="1"/>
</dbReference>
<feature type="transmembrane region" description="Helical" evidence="6">
    <location>
        <begin position="159"/>
        <end position="176"/>
    </location>
</feature>
<keyword evidence="3 6" id="KW-0812">Transmembrane</keyword>
<evidence type="ECO:0000256" key="4">
    <source>
        <dbReference type="ARBA" id="ARBA00022989"/>
    </source>
</evidence>
<protein>
    <submittedName>
        <fullName evidence="7">Lysoplasmalogenase</fullName>
    </submittedName>
</protein>
<feature type="transmembrane region" description="Helical" evidence="6">
    <location>
        <begin position="27"/>
        <end position="45"/>
    </location>
</feature>
<dbReference type="GO" id="GO:0016787">
    <property type="term" value="F:hydrolase activity"/>
    <property type="evidence" value="ECO:0007669"/>
    <property type="project" value="TreeGrafter"/>
</dbReference>
<dbReference type="EMBL" id="RXNT01000004">
    <property type="protein sequence ID" value="RTR34022.1"/>
    <property type="molecule type" value="Genomic_DNA"/>
</dbReference>
<keyword evidence="8" id="KW-1185">Reference proteome</keyword>
<dbReference type="RefSeq" id="WP_126407864.1">
    <property type="nucleotide sequence ID" value="NZ_RXNT01000004.1"/>
</dbReference>
<proteinExistence type="inferred from homology"/>
<evidence type="ECO:0000256" key="1">
    <source>
        <dbReference type="ARBA" id="ARBA00004141"/>
    </source>
</evidence>
<name>A0A3S0K253_9BACI</name>
<feature type="transmembrane region" description="Helical" evidence="6">
    <location>
        <begin position="57"/>
        <end position="85"/>
    </location>
</feature>
<dbReference type="Proteomes" id="UP000271374">
    <property type="component" value="Unassembled WGS sequence"/>
</dbReference>
<dbReference type="InterPro" id="IPR012506">
    <property type="entry name" value="TMEM86B-like"/>
</dbReference>
<feature type="transmembrane region" description="Helical" evidence="6">
    <location>
        <begin position="105"/>
        <end position="127"/>
    </location>
</feature>
<keyword evidence="5 6" id="KW-0472">Membrane</keyword>
<dbReference type="AlphaFoldDB" id="A0A3S0K253"/>
<dbReference type="PANTHER" id="PTHR31885:SF6">
    <property type="entry name" value="GH04784P"/>
    <property type="match status" value="1"/>
</dbReference>
<organism evidence="7 8">
    <name type="scientific">Bacillus yapensis</name>
    <dbReference type="NCBI Taxonomy" id="2492960"/>
    <lineage>
        <taxon>Bacteria</taxon>
        <taxon>Bacillati</taxon>
        <taxon>Bacillota</taxon>
        <taxon>Bacilli</taxon>
        <taxon>Bacillales</taxon>
        <taxon>Bacillaceae</taxon>
        <taxon>Bacillus</taxon>
    </lineage>
</organism>
<evidence type="ECO:0000313" key="7">
    <source>
        <dbReference type="EMBL" id="RTR34022.1"/>
    </source>
</evidence>
<comment type="similarity">
    <text evidence="2">Belongs to the TMEM86 family.</text>
</comment>
<dbReference type="Pfam" id="PF07947">
    <property type="entry name" value="YhhN"/>
    <property type="match status" value="1"/>
</dbReference>
<comment type="subcellular location">
    <subcellularLocation>
        <location evidence="1">Membrane</location>
        <topology evidence="1">Multi-pass membrane protein</topology>
    </subcellularLocation>
</comment>
<gene>
    <name evidence="7" type="ORF">EKG37_07360</name>
</gene>